<proteinExistence type="predicted"/>
<evidence type="ECO:0000313" key="1">
    <source>
        <dbReference type="EMBL" id="AFZ36674.1"/>
    </source>
</evidence>
<organism evidence="1 2">
    <name type="scientific">Stanieria cyanosphaera (strain ATCC 29371 / PCC 7437)</name>
    <dbReference type="NCBI Taxonomy" id="111780"/>
    <lineage>
        <taxon>Bacteria</taxon>
        <taxon>Bacillati</taxon>
        <taxon>Cyanobacteriota</taxon>
        <taxon>Cyanophyceae</taxon>
        <taxon>Pleurocapsales</taxon>
        <taxon>Dermocarpellaceae</taxon>
        <taxon>Stanieria</taxon>
    </lineage>
</organism>
<dbReference type="AlphaFoldDB" id="K9XX91"/>
<gene>
    <name evidence="1" type="ordered locus">Sta7437_3166</name>
</gene>
<dbReference type="eggNOG" id="COG0582">
    <property type="taxonomic scope" value="Bacteria"/>
</dbReference>
<protein>
    <recommendedName>
        <fullName evidence="3">Integrase family protein</fullName>
    </recommendedName>
</protein>
<evidence type="ECO:0000313" key="2">
    <source>
        <dbReference type="Proteomes" id="UP000010473"/>
    </source>
</evidence>
<dbReference type="OrthoDB" id="421803at2"/>
<accession>K9XX91</accession>
<dbReference type="HOGENOM" id="CLU_743756_0_0_3"/>
<dbReference type="Proteomes" id="UP000010473">
    <property type="component" value="Chromosome"/>
</dbReference>
<dbReference type="EMBL" id="CP003653">
    <property type="protein sequence ID" value="AFZ36674.1"/>
    <property type="molecule type" value="Genomic_DNA"/>
</dbReference>
<sequence>MREKNKTPNDGIIPDDGTYIGSKKGKALREQRLKEEFDKTWESQKVLLRDSQVKLYKDKATISLQWQSYIDYDGSILAIPKRRLKSLGSLGRGKFPHTAEAVNRAAAIAKEIDLKIKANSFDWLDYPQWLPDELKPKKIEPEKPKTIEEWIKKYEADYWSRKSQDKTTKQRYRDEKNWDKGIVRYLKFIPDWSVIPSKEVFDEACKSYPPSVKRNDCCSVIRTFALFCGLSDYKNFQFRILKKQAKKRTKNPKRPLSEAEILAWYDKFPQWTGIKGSPSEWRLWQWVYAMQATYGFRNHEVFNIYNMNCEYIDEHGRYYRPFTDPIKNPRGIIYTEIRSLFERLICQTYQSAVPVEKTTDFTLKKFYLPYLR</sequence>
<dbReference type="KEGG" id="scs:Sta7437_3166"/>
<dbReference type="RefSeq" id="WP_015194336.1">
    <property type="nucleotide sequence ID" value="NC_019748.1"/>
</dbReference>
<keyword evidence="2" id="KW-1185">Reference proteome</keyword>
<reference evidence="2" key="1">
    <citation type="journal article" date="2013" name="Proc. Natl. Acad. Sci. U.S.A.">
        <title>Improving the coverage of the cyanobacterial phylum using diversity-driven genome sequencing.</title>
        <authorList>
            <person name="Shih P.M."/>
            <person name="Wu D."/>
            <person name="Latifi A."/>
            <person name="Axen S.D."/>
            <person name="Fewer D.P."/>
            <person name="Talla E."/>
            <person name="Calteau A."/>
            <person name="Cai F."/>
            <person name="Tandeau de Marsac N."/>
            <person name="Rippka R."/>
            <person name="Herdman M."/>
            <person name="Sivonen K."/>
            <person name="Coursin T."/>
            <person name="Laurent T."/>
            <person name="Goodwin L."/>
            <person name="Nolan M."/>
            <person name="Davenport K.W."/>
            <person name="Han C.S."/>
            <person name="Rubin E.M."/>
            <person name="Eisen J.A."/>
            <person name="Woyke T."/>
            <person name="Gugger M."/>
            <person name="Kerfeld C.A."/>
        </authorList>
    </citation>
    <scope>NUCLEOTIDE SEQUENCE [LARGE SCALE GENOMIC DNA]</scope>
    <source>
        <strain evidence="2">ATCC 29371 / PCC 7437</strain>
    </source>
</reference>
<evidence type="ECO:0008006" key="3">
    <source>
        <dbReference type="Google" id="ProtNLM"/>
    </source>
</evidence>
<name>K9XX91_STAC7</name>